<dbReference type="AlphaFoldDB" id="E6KY80"/>
<dbReference type="PANTHER" id="PTHR43682:SF1">
    <property type="entry name" value="LACTATE UTILIZATION PROTEIN C"/>
    <property type="match status" value="1"/>
</dbReference>
<dbReference type="InterPro" id="IPR037171">
    <property type="entry name" value="NagB/RpiA_transferase-like"/>
</dbReference>
<dbReference type="InterPro" id="IPR003741">
    <property type="entry name" value="LUD_dom"/>
</dbReference>
<proteinExistence type="predicted"/>
<feature type="domain" description="LUD" evidence="1">
    <location>
        <begin position="59"/>
        <end position="237"/>
    </location>
</feature>
<organism evidence="2 3">
    <name type="scientific">Aggregatibacter segnis ATCC 33393</name>
    <dbReference type="NCBI Taxonomy" id="888057"/>
    <lineage>
        <taxon>Bacteria</taxon>
        <taxon>Pseudomonadati</taxon>
        <taxon>Pseudomonadota</taxon>
        <taxon>Gammaproteobacteria</taxon>
        <taxon>Pasteurellales</taxon>
        <taxon>Pasteurellaceae</taxon>
        <taxon>Aggregatibacter</taxon>
    </lineage>
</organism>
<protein>
    <submittedName>
        <fullName evidence="2">YkgG family protein</fullName>
    </submittedName>
</protein>
<gene>
    <name evidence="2" type="primary">yvbY</name>
    <name evidence="2" type="ORF">HMPREF9064_1112</name>
</gene>
<accession>E6KY80</accession>
<keyword evidence="3" id="KW-1185">Reference proteome</keyword>
<dbReference type="Pfam" id="PF02589">
    <property type="entry name" value="LUD_dom"/>
    <property type="match status" value="1"/>
</dbReference>
<dbReference type="STRING" id="739.GCA_001059425_01448"/>
<comment type="caution">
    <text evidence="2">The sequence shown here is derived from an EMBL/GenBank/DDBJ whole genome shotgun (WGS) entry which is preliminary data.</text>
</comment>
<name>E6KY80_9PAST</name>
<dbReference type="Proteomes" id="UP000032871">
    <property type="component" value="Unassembled WGS sequence"/>
</dbReference>
<sequence length="244" mass="26920">MVQQKRIKLMDLQNRENFLNKLAAKMGKQRANVPETMATPVNTYPTERLTHLTQAELCEEFVNFAKVMMVDVVVASETLAKQTALELCEKYGGGDIVLNDDSRLEELGITEAVQEKYTCHIWSPEQAEANIAKSEQANIGIVYAEYGLTESGGIVLFSQAERGRSVSLLPEKSIVIVRKSKILPRVAQLAKILHDKAQQGERMPSCINIISGPSSTADIELIKVVGVHGPVAKIYLVIDDLAQN</sequence>
<dbReference type="HOGENOM" id="CLU_090664_1_0_6"/>
<dbReference type="PANTHER" id="PTHR43682">
    <property type="entry name" value="LACTATE UTILIZATION PROTEIN C"/>
    <property type="match status" value="1"/>
</dbReference>
<reference evidence="2 3" key="1">
    <citation type="submission" date="2010-12" db="EMBL/GenBank/DDBJ databases">
        <authorList>
            <person name="Muzny D."/>
            <person name="Qin X."/>
            <person name="Deng J."/>
            <person name="Jiang H."/>
            <person name="Liu Y."/>
            <person name="Qu J."/>
            <person name="Song X.-Z."/>
            <person name="Zhang L."/>
            <person name="Thornton R."/>
            <person name="Coyle M."/>
            <person name="Francisco L."/>
            <person name="Jackson L."/>
            <person name="Javaid M."/>
            <person name="Korchina V."/>
            <person name="Kovar C."/>
            <person name="Mata R."/>
            <person name="Mathew T."/>
            <person name="Ngo R."/>
            <person name="Nguyen L."/>
            <person name="Nguyen N."/>
            <person name="Okwuonu G."/>
            <person name="Ongeri F."/>
            <person name="Pham C."/>
            <person name="Simmons D."/>
            <person name="Wilczek-Boney K."/>
            <person name="Hale W."/>
            <person name="Jakkamsetti A."/>
            <person name="Pham P."/>
            <person name="Ruth R."/>
            <person name="San Lucas F."/>
            <person name="Warren J."/>
            <person name="Zhang J."/>
            <person name="Zhao Z."/>
            <person name="Zhou C."/>
            <person name="Zhu D."/>
            <person name="Lee S."/>
            <person name="Bess C."/>
            <person name="Blankenburg K."/>
            <person name="Forbes L."/>
            <person name="Fu Q."/>
            <person name="Gubbala S."/>
            <person name="Hirani K."/>
            <person name="Jayaseelan J.C."/>
            <person name="Lara F."/>
            <person name="Munidasa M."/>
            <person name="Palculict T."/>
            <person name="Patil S."/>
            <person name="Pu L.-L."/>
            <person name="Saada N."/>
            <person name="Tang L."/>
            <person name="Weissenberger G."/>
            <person name="Zhu Y."/>
            <person name="Hemphill L."/>
            <person name="Shang Y."/>
            <person name="Youmans B."/>
            <person name="Ayvaz T."/>
            <person name="Ross M."/>
            <person name="Santibanez J."/>
            <person name="Aqrawi P."/>
            <person name="Gross S."/>
            <person name="Joshi V."/>
            <person name="Fowler G."/>
            <person name="Nazareth L."/>
            <person name="Reid J."/>
            <person name="Worley K."/>
            <person name="Petrosino J."/>
            <person name="Highlander S."/>
            <person name="Gibbs R."/>
        </authorList>
    </citation>
    <scope>NUCLEOTIDE SEQUENCE [LARGE SCALE GENOMIC DNA]</scope>
    <source>
        <strain evidence="2 3">ATCC 33393</strain>
    </source>
</reference>
<dbReference type="EMBL" id="AEPS01000006">
    <property type="protein sequence ID" value="EFU67563.1"/>
    <property type="molecule type" value="Genomic_DNA"/>
</dbReference>
<dbReference type="SUPFAM" id="SSF100950">
    <property type="entry name" value="NagB/RpiA/CoA transferase-like"/>
    <property type="match status" value="1"/>
</dbReference>
<evidence type="ECO:0000313" key="3">
    <source>
        <dbReference type="Proteomes" id="UP000032871"/>
    </source>
</evidence>
<dbReference type="Gene3D" id="3.40.50.10420">
    <property type="entry name" value="NagB/RpiA/CoA transferase-like"/>
    <property type="match status" value="1"/>
</dbReference>
<evidence type="ECO:0000259" key="1">
    <source>
        <dbReference type="Pfam" id="PF02589"/>
    </source>
</evidence>
<evidence type="ECO:0000313" key="2">
    <source>
        <dbReference type="EMBL" id="EFU67563.1"/>
    </source>
</evidence>
<dbReference type="InterPro" id="IPR024185">
    <property type="entry name" value="FTHF_cligase-like_sf"/>
</dbReference>